<dbReference type="GO" id="GO:0010045">
    <property type="term" value="P:response to nickel cation"/>
    <property type="evidence" value="ECO:0007669"/>
    <property type="project" value="TreeGrafter"/>
</dbReference>
<feature type="domain" description="Urease accessory protein UreH-like transmembrane" evidence="2">
    <location>
        <begin position="140"/>
        <end position="278"/>
    </location>
</feature>
<dbReference type="Proteomes" id="UP000630887">
    <property type="component" value="Unassembled WGS sequence"/>
</dbReference>
<keyword evidence="1" id="KW-0472">Membrane</keyword>
<sequence>MSPQNEGANVATEPARVTRRRPRVGAALAAVGGLAGVGLAAWWATGGTPGTGAGLAEDGHDHGLLLGRLTAEFTGLVGRQELTPGFAALAMLVALALGAGHALAPGHGKLLMATYLVNERGALRQAVSVAGTVALTHTAGVLVLGVVLAAGLHFVPHRVYTLLTVLSGALVVTVGLSLLRRAWRDRDRPGAPAHGHAHDGHAGCAGHGERLGGRGIVAMGLAGGLMPSPSAVVVLLGAVALGRAWYGVLLVAAYGGGMALSLLGVGLLLTRMRDRLERAPRAWMAHRAWRLLPLVTSSAVILVGVGVAATALLA</sequence>
<feature type="transmembrane region" description="Helical" evidence="1">
    <location>
        <begin position="126"/>
        <end position="153"/>
    </location>
</feature>
<dbReference type="GO" id="GO:0006824">
    <property type="term" value="P:cobalt ion transport"/>
    <property type="evidence" value="ECO:0007669"/>
    <property type="project" value="UniProtKB-KW"/>
</dbReference>
<proteinExistence type="predicted"/>
<comment type="caution">
    <text evidence="3">The sequence shown here is derived from an EMBL/GenBank/DDBJ whole genome shotgun (WGS) entry which is preliminary data.</text>
</comment>
<keyword evidence="4" id="KW-1185">Reference proteome</keyword>
<feature type="transmembrane region" description="Helical" evidence="1">
    <location>
        <begin position="291"/>
        <end position="313"/>
    </location>
</feature>
<gene>
    <name evidence="3" type="ORF">Cco03nite_10400</name>
</gene>
<feature type="transmembrane region" description="Helical" evidence="1">
    <location>
        <begin position="24"/>
        <end position="44"/>
    </location>
</feature>
<dbReference type="AlphaFoldDB" id="A0A8J3KNH8"/>
<evidence type="ECO:0000256" key="1">
    <source>
        <dbReference type="SAM" id="Phobius"/>
    </source>
</evidence>
<feature type="transmembrane region" description="Helical" evidence="1">
    <location>
        <begin position="86"/>
        <end position="105"/>
    </location>
</feature>
<accession>A0A8J3KNH8</accession>
<dbReference type="InterPro" id="IPR039447">
    <property type="entry name" value="UreH-like_TM_dom"/>
</dbReference>
<feature type="transmembrane region" description="Helical" evidence="1">
    <location>
        <begin position="245"/>
        <end position="270"/>
    </location>
</feature>
<dbReference type="EMBL" id="BONI01000006">
    <property type="protein sequence ID" value="GIG04340.1"/>
    <property type="molecule type" value="Genomic_DNA"/>
</dbReference>
<dbReference type="InterPro" id="IPR051224">
    <property type="entry name" value="NiCoT_RcnA"/>
</dbReference>
<protein>
    <recommendedName>
        <fullName evidence="2">Urease accessory protein UreH-like transmembrane domain-containing protein</fullName>
    </recommendedName>
</protein>
<evidence type="ECO:0000259" key="2">
    <source>
        <dbReference type="Pfam" id="PF13386"/>
    </source>
</evidence>
<feature type="transmembrane region" description="Helical" evidence="1">
    <location>
        <begin position="216"/>
        <end position="239"/>
    </location>
</feature>
<dbReference type="GO" id="GO:0032025">
    <property type="term" value="P:response to cobalt ion"/>
    <property type="evidence" value="ECO:0007669"/>
    <property type="project" value="TreeGrafter"/>
</dbReference>
<dbReference type="GO" id="GO:0015099">
    <property type="term" value="F:nickel cation transmembrane transporter activity"/>
    <property type="evidence" value="ECO:0007669"/>
    <property type="project" value="TreeGrafter"/>
</dbReference>
<name>A0A8J3KNH8_9ACTN</name>
<evidence type="ECO:0000313" key="4">
    <source>
        <dbReference type="Proteomes" id="UP000630887"/>
    </source>
</evidence>
<organism evidence="3 4">
    <name type="scientific">Catellatospora coxensis</name>
    <dbReference type="NCBI Taxonomy" id="310354"/>
    <lineage>
        <taxon>Bacteria</taxon>
        <taxon>Bacillati</taxon>
        <taxon>Actinomycetota</taxon>
        <taxon>Actinomycetes</taxon>
        <taxon>Micromonosporales</taxon>
        <taxon>Micromonosporaceae</taxon>
        <taxon>Catellatospora</taxon>
    </lineage>
</organism>
<dbReference type="PANTHER" id="PTHR40659">
    <property type="entry name" value="NICKEL/COBALT EFFLUX SYSTEM RCNA"/>
    <property type="match status" value="1"/>
</dbReference>
<dbReference type="GO" id="GO:0046583">
    <property type="term" value="F:monoatomic cation efflux transmembrane transporter activity"/>
    <property type="evidence" value="ECO:0007669"/>
    <property type="project" value="TreeGrafter"/>
</dbReference>
<dbReference type="Pfam" id="PF13386">
    <property type="entry name" value="DsbD_2"/>
    <property type="match status" value="1"/>
</dbReference>
<evidence type="ECO:0000313" key="3">
    <source>
        <dbReference type="EMBL" id="GIG04340.1"/>
    </source>
</evidence>
<reference evidence="3 4" key="1">
    <citation type="submission" date="2021-01" db="EMBL/GenBank/DDBJ databases">
        <title>Whole genome shotgun sequence of Catellatospora coxensis NBRC 107359.</title>
        <authorList>
            <person name="Komaki H."/>
            <person name="Tamura T."/>
        </authorList>
    </citation>
    <scope>NUCLEOTIDE SEQUENCE [LARGE SCALE GENOMIC DNA]</scope>
    <source>
        <strain evidence="3 4">NBRC 107359</strain>
    </source>
</reference>
<feature type="transmembrane region" description="Helical" evidence="1">
    <location>
        <begin position="159"/>
        <end position="179"/>
    </location>
</feature>
<dbReference type="GO" id="GO:0005886">
    <property type="term" value="C:plasma membrane"/>
    <property type="evidence" value="ECO:0007669"/>
    <property type="project" value="UniProtKB-SubCell"/>
</dbReference>
<keyword evidence="1" id="KW-0812">Transmembrane</keyword>
<keyword evidence="1" id="KW-1133">Transmembrane helix</keyword>
<dbReference type="PANTHER" id="PTHR40659:SF1">
    <property type="entry name" value="NICKEL_COBALT EFFLUX SYSTEM RCNA"/>
    <property type="match status" value="1"/>
</dbReference>